<evidence type="ECO:0000256" key="3">
    <source>
        <dbReference type="ARBA" id="ARBA00022517"/>
    </source>
</evidence>
<dbReference type="Gene3D" id="3.40.50.150">
    <property type="entry name" value="Vaccinia Virus protein VP39"/>
    <property type="match status" value="1"/>
</dbReference>
<accession>A0A9Q1QFI0</accession>
<feature type="compositionally biased region" description="Acidic residues" evidence="10">
    <location>
        <begin position="122"/>
        <end position="131"/>
    </location>
</feature>
<dbReference type="GO" id="GO:0070475">
    <property type="term" value="P:rRNA base methylation"/>
    <property type="evidence" value="ECO:0007669"/>
    <property type="project" value="TreeGrafter"/>
</dbReference>
<feature type="binding site" evidence="9">
    <location>
        <position position="467"/>
    </location>
    <ligand>
        <name>S-adenosyl-L-methionine</name>
        <dbReference type="ChEBI" id="CHEBI:59789"/>
    </ligand>
</feature>
<dbReference type="PANTHER" id="PTHR22807">
    <property type="entry name" value="NOP2 YEAST -RELATED NOL1/NOP2/FMU SUN DOMAIN-CONTAINING"/>
    <property type="match status" value="1"/>
</dbReference>
<feature type="compositionally biased region" description="Basic and acidic residues" evidence="10">
    <location>
        <begin position="190"/>
        <end position="206"/>
    </location>
</feature>
<dbReference type="Proteomes" id="UP001153076">
    <property type="component" value="Unassembled WGS sequence"/>
</dbReference>
<dbReference type="InterPro" id="IPR001678">
    <property type="entry name" value="MeTrfase_RsmB-F_NOP2_dom"/>
</dbReference>
<dbReference type="GO" id="GO:0003723">
    <property type="term" value="F:RNA binding"/>
    <property type="evidence" value="ECO:0007669"/>
    <property type="project" value="UniProtKB-UniRule"/>
</dbReference>
<keyword evidence="13" id="KW-1185">Reference proteome</keyword>
<evidence type="ECO:0000256" key="5">
    <source>
        <dbReference type="ARBA" id="ARBA00022679"/>
    </source>
</evidence>
<keyword evidence="8" id="KW-0539">Nucleus</keyword>
<dbReference type="AlphaFoldDB" id="A0A9Q1QFI0"/>
<feature type="region of interest" description="Disordered" evidence="10">
    <location>
        <begin position="614"/>
        <end position="744"/>
    </location>
</feature>
<dbReference type="PANTHER" id="PTHR22807:SF30">
    <property type="entry name" value="28S RRNA (CYTOSINE(4447)-C(5))-METHYLTRANSFERASE-RELATED"/>
    <property type="match status" value="1"/>
</dbReference>
<dbReference type="InterPro" id="IPR011023">
    <property type="entry name" value="Nop2p"/>
</dbReference>
<comment type="caution">
    <text evidence="12">The sequence shown here is derived from an EMBL/GenBank/DDBJ whole genome shotgun (WGS) entry which is preliminary data.</text>
</comment>
<feature type="binding site" evidence="9">
    <location>
        <begin position="397"/>
        <end position="403"/>
    </location>
    <ligand>
        <name>S-adenosyl-L-methionine</name>
        <dbReference type="ChEBI" id="CHEBI:59789"/>
    </ligand>
</feature>
<dbReference type="GO" id="GO:0009383">
    <property type="term" value="F:rRNA (cytosine-C5-)-methyltransferase activity"/>
    <property type="evidence" value="ECO:0007669"/>
    <property type="project" value="TreeGrafter"/>
</dbReference>
<proteinExistence type="inferred from homology"/>
<evidence type="ECO:0000256" key="7">
    <source>
        <dbReference type="ARBA" id="ARBA00022884"/>
    </source>
</evidence>
<dbReference type="InterPro" id="IPR049560">
    <property type="entry name" value="MeTrfase_RsmB-F_NOP2_cat"/>
</dbReference>
<dbReference type="InterPro" id="IPR023273">
    <property type="entry name" value="RCMT_NOP2"/>
</dbReference>
<protein>
    <recommendedName>
        <fullName evidence="11">SAM-dependent MTase RsmB/NOP-type domain-containing protein</fullName>
    </recommendedName>
</protein>
<dbReference type="InterPro" id="IPR023267">
    <property type="entry name" value="RCMT"/>
</dbReference>
<feature type="compositionally biased region" description="Acidic residues" evidence="10">
    <location>
        <begin position="177"/>
        <end position="189"/>
    </location>
</feature>
<feature type="region of interest" description="Disordered" evidence="10">
    <location>
        <begin position="166"/>
        <end position="243"/>
    </location>
</feature>
<keyword evidence="7 9" id="KW-0694">RNA-binding</keyword>
<dbReference type="FunFam" id="3.30.70.1170:FF:000001">
    <property type="entry name" value="Ribosomal RNA methyltransferase Nop2"/>
    <property type="match status" value="1"/>
</dbReference>
<dbReference type="EMBL" id="JAKOGI010000212">
    <property type="protein sequence ID" value="KAJ8439666.1"/>
    <property type="molecule type" value="Genomic_DNA"/>
</dbReference>
<feature type="compositionally biased region" description="Acidic residues" evidence="10">
    <location>
        <begin position="83"/>
        <end position="114"/>
    </location>
</feature>
<sequence>MVSLASKKKNGGKPQNPIAKKKQKAEFFIAKHNKRPDPENDSEEEEEAAAAAAMAKNKKRSSAISSQKKKNQEAQKKKKMQDSDEDDCENPSEVESDEQEEEKGDSSGDDDAMEGDSVFEASSDDDDDPLSDDFLGAGDDDEVVPFVVSSLYLVLNSAQVRKHCAGNELGSGSDSDSGSESESDSDESDIEKKSRAIEEERSRQEKEAEEELKLNIQGESDEFRLPTKEELEEEAHGPPDLPNLKRRIKEIARVLSSFGTLRQEGATRKDYVDQLKVDLSSYYGYNDFLIGMLVEMFPVAELLELIEAFEKPRPICLRTNTLKTRRRDLADVLLNRGVNLDPLSKWSKVGLVVYDSQVPVGATPEYMAGHYMLQSASSFLPVMALAPQEKENVVDMAAAPGGKTTYIAALMKNTGLIFANEMKKQRLHSLSANISRMGVTNTIVINYDGRELPKVLGINSRDRVLLDAPCSGTGVISKDESVKTSKSFEEVQKCAHLQQQLLLAAIDLVDANSKTGGYVVYSTCSIMVMEFRLALPNTQALQNEAVVDYALKKRNVKLVPCGLDFGCPGFVRFRQYRFHPSLEKTRRFYPHVHNMDGFFVAKLKKISNKIPTANSSELSETVEQDVNPDDKEDVTTDKTTKKRRREDEKKQENGEVSNDAPEENGKVESPSIAMKKKRKSSRPIVQENGKAKSSSVAETGEKKKWEKKKWEKKPIRPREEISRLREEKRQKLREERKQKKKGGE</sequence>
<dbReference type="SUPFAM" id="SSF53335">
    <property type="entry name" value="S-adenosyl-L-methionine-dependent methyltransferases"/>
    <property type="match status" value="1"/>
</dbReference>
<dbReference type="InterPro" id="IPR029063">
    <property type="entry name" value="SAM-dependent_MTases_sf"/>
</dbReference>
<dbReference type="PRINTS" id="PR02008">
    <property type="entry name" value="RCMTFAMILY"/>
</dbReference>
<feature type="binding site" evidence="9">
    <location>
        <position position="448"/>
    </location>
    <ligand>
        <name>S-adenosyl-L-methionine</name>
        <dbReference type="ChEBI" id="CHEBI:59789"/>
    </ligand>
</feature>
<keyword evidence="6 9" id="KW-0949">S-adenosyl-L-methionine</keyword>
<evidence type="ECO:0000313" key="13">
    <source>
        <dbReference type="Proteomes" id="UP001153076"/>
    </source>
</evidence>
<feature type="compositionally biased region" description="Basic residues" evidence="10">
    <location>
        <begin position="1"/>
        <end position="11"/>
    </location>
</feature>
<gene>
    <name evidence="12" type="ORF">Cgig2_017939</name>
</gene>
<evidence type="ECO:0000256" key="6">
    <source>
        <dbReference type="ARBA" id="ARBA00022691"/>
    </source>
</evidence>
<comment type="subcellular location">
    <subcellularLocation>
        <location evidence="1">Nucleus</location>
        <location evidence="1">Nucleolus</location>
    </subcellularLocation>
</comment>
<feature type="compositionally biased region" description="Basic and acidic residues" evidence="10">
    <location>
        <begin position="221"/>
        <end position="237"/>
    </location>
</feature>
<reference evidence="12" key="1">
    <citation type="submission" date="2022-04" db="EMBL/GenBank/DDBJ databases">
        <title>Carnegiea gigantea Genome sequencing and assembly v2.</title>
        <authorList>
            <person name="Copetti D."/>
            <person name="Sanderson M.J."/>
            <person name="Burquez A."/>
            <person name="Wojciechowski M.F."/>
        </authorList>
    </citation>
    <scope>NUCLEOTIDE SEQUENCE</scope>
    <source>
        <strain evidence="12">SGP5-SGP5p</strain>
        <tissue evidence="12">Aerial part</tissue>
    </source>
</reference>
<dbReference type="GO" id="GO:0000470">
    <property type="term" value="P:maturation of LSU-rRNA"/>
    <property type="evidence" value="ECO:0007669"/>
    <property type="project" value="TreeGrafter"/>
</dbReference>
<dbReference type="PROSITE" id="PS51686">
    <property type="entry name" value="SAM_MT_RSMB_NOP"/>
    <property type="match status" value="1"/>
</dbReference>
<organism evidence="12 13">
    <name type="scientific">Carnegiea gigantea</name>
    <dbReference type="NCBI Taxonomy" id="171969"/>
    <lineage>
        <taxon>Eukaryota</taxon>
        <taxon>Viridiplantae</taxon>
        <taxon>Streptophyta</taxon>
        <taxon>Embryophyta</taxon>
        <taxon>Tracheophyta</taxon>
        <taxon>Spermatophyta</taxon>
        <taxon>Magnoliopsida</taxon>
        <taxon>eudicotyledons</taxon>
        <taxon>Gunneridae</taxon>
        <taxon>Pentapetalae</taxon>
        <taxon>Caryophyllales</taxon>
        <taxon>Cactineae</taxon>
        <taxon>Cactaceae</taxon>
        <taxon>Cactoideae</taxon>
        <taxon>Echinocereeae</taxon>
        <taxon>Carnegiea</taxon>
    </lineage>
</organism>
<evidence type="ECO:0000259" key="11">
    <source>
        <dbReference type="PROSITE" id="PS51686"/>
    </source>
</evidence>
<feature type="region of interest" description="Disordered" evidence="10">
    <location>
        <begin position="1"/>
        <end position="140"/>
    </location>
</feature>
<feature type="domain" description="SAM-dependent MTase RsmB/NOP-type" evidence="11">
    <location>
        <begin position="305"/>
        <end position="606"/>
    </location>
</feature>
<feature type="compositionally biased region" description="Basic and acidic residues" evidence="10">
    <location>
        <begin position="699"/>
        <end position="744"/>
    </location>
</feature>
<evidence type="ECO:0000256" key="4">
    <source>
        <dbReference type="ARBA" id="ARBA00022603"/>
    </source>
</evidence>
<dbReference type="NCBIfam" id="TIGR00446">
    <property type="entry name" value="nop2p"/>
    <property type="match status" value="1"/>
</dbReference>
<evidence type="ECO:0000313" key="12">
    <source>
        <dbReference type="EMBL" id="KAJ8439666.1"/>
    </source>
</evidence>
<evidence type="ECO:0000256" key="9">
    <source>
        <dbReference type="PROSITE-ProRule" id="PRU01023"/>
    </source>
</evidence>
<evidence type="ECO:0000256" key="8">
    <source>
        <dbReference type="ARBA" id="ARBA00023242"/>
    </source>
</evidence>
<evidence type="ECO:0000256" key="10">
    <source>
        <dbReference type="SAM" id="MobiDB-lite"/>
    </source>
</evidence>
<feature type="active site" description="Nucleophile" evidence="9">
    <location>
        <position position="524"/>
    </location>
</feature>
<dbReference type="GO" id="GO:0005730">
    <property type="term" value="C:nucleolus"/>
    <property type="evidence" value="ECO:0007669"/>
    <property type="project" value="UniProtKB-SubCell"/>
</dbReference>
<name>A0A9Q1QFI0_9CARY</name>
<dbReference type="PRINTS" id="PR02012">
    <property type="entry name" value="RCMTNOP2"/>
</dbReference>
<evidence type="ECO:0000256" key="2">
    <source>
        <dbReference type="ARBA" id="ARBA00007494"/>
    </source>
</evidence>
<dbReference type="OrthoDB" id="427002at2759"/>
<keyword evidence="5 9" id="KW-0808">Transferase</keyword>
<feature type="compositionally biased region" description="Acidic residues" evidence="10">
    <location>
        <begin position="39"/>
        <end position="48"/>
    </location>
</feature>
<dbReference type="Gene3D" id="3.30.70.1170">
    <property type="entry name" value="Sun protein, domain 3"/>
    <property type="match status" value="1"/>
</dbReference>
<keyword evidence="3" id="KW-0690">Ribosome biogenesis</keyword>
<feature type="compositionally biased region" description="Acidic residues" evidence="10">
    <location>
        <begin position="620"/>
        <end position="632"/>
    </location>
</feature>
<feature type="compositionally biased region" description="Basic and acidic residues" evidence="10">
    <location>
        <begin position="633"/>
        <end position="653"/>
    </location>
</feature>
<dbReference type="Pfam" id="PF01189">
    <property type="entry name" value="Methyltr_RsmB-F"/>
    <property type="match status" value="1"/>
</dbReference>
<feature type="binding site" evidence="9">
    <location>
        <position position="421"/>
    </location>
    <ligand>
        <name>S-adenosyl-L-methionine</name>
        <dbReference type="ChEBI" id="CHEBI:59789"/>
    </ligand>
</feature>
<comment type="similarity">
    <text evidence="2 9">Belongs to the class I-like SAM-binding methyltransferase superfamily. RsmB/NOP family.</text>
</comment>
<evidence type="ECO:0000256" key="1">
    <source>
        <dbReference type="ARBA" id="ARBA00004604"/>
    </source>
</evidence>
<keyword evidence="4 9" id="KW-0489">Methyltransferase</keyword>